<evidence type="ECO:0000313" key="5">
    <source>
        <dbReference type="Proteomes" id="UP001626550"/>
    </source>
</evidence>
<evidence type="ECO:0000259" key="3">
    <source>
        <dbReference type="Pfam" id="PF00550"/>
    </source>
</evidence>
<keyword evidence="1" id="KW-0596">Phosphopantetheine</keyword>
<accession>A0ABD2Q9S2</accession>
<gene>
    <name evidence="4" type="ORF">Ciccas_005369</name>
</gene>
<evidence type="ECO:0000256" key="1">
    <source>
        <dbReference type="ARBA" id="ARBA00022450"/>
    </source>
</evidence>
<dbReference type="InterPro" id="IPR006162">
    <property type="entry name" value="Ppantetheine_attach_site"/>
</dbReference>
<dbReference type="AlphaFoldDB" id="A0ABD2Q9S2"/>
<sequence>MARGILKRILGQNSKLLDDDDFYALGGDSLAVVEAVCELRRADFPASVHLFATTGRIGDLLSDLEHKLCVINEDHFSLDKSKPTNHRRVSTKNKGESLIPGLQFHLVVSDWIVEPGNTDSLGMEQVVTYVVDCFLKRDKITKAFNLTKRVLNTVVNSYVASHLKQPGLILVANSTHVSKPLGIVIALPSSQMPVVPVADPCWESFENLMELCASCNDSNLDNGSELSILMLAADSANEHEDLDSGESGRLVMETLATLERTVINRATALGYGNITTVNTNPVTQAICAELGYRQKNAVSLAEFSSGNYASRVMIPKEYHDVTCYFMIKQLIE</sequence>
<dbReference type="SUPFAM" id="SSF47336">
    <property type="entry name" value="ACP-like"/>
    <property type="match status" value="1"/>
</dbReference>
<dbReference type="InterPro" id="IPR009081">
    <property type="entry name" value="PP-bd_ACP"/>
</dbReference>
<dbReference type="Gene3D" id="3.40.630.30">
    <property type="match status" value="1"/>
</dbReference>
<feature type="domain" description="Carrier" evidence="3">
    <location>
        <begin position="3"/>
        <end position="60"/>
    </location>
</feature>
<evidence type="ECO:0000256" key="2">
    <source>
        <dbReference type="ARBA" id="ARBA00022553"/>
    </source>
</evidence>
<dbReference type="InterPro" id="IPR036736">
    <property type="entry name" value="ACP-like_sf"/>
</dbReference>
<dbReference type="EMBL" id="JBJKFK010000626">
    <property type="protein sequence ID" value="KAL3315982.1"/>
    <property type="molecule type" value="Genomic_DNA"/>
</dbReference>
<dbReference type="Gene3D" id="1.10.1200.10">
    <property type="entry name" value="ACP-like"/>
    <property type="match status" value="1"/>
</dbReference>
<name>A0ABD2Q9S2_9PLAT</name>
<organism evidence="4 5">
    <name type="scientific">Cichlidogyrus casuarinus</name>
    <dbReference type="NCBI Taxonomy" id="1844966"/>
    <lineage>
        <taxon>Eukaryota</taxon>
        <taxon>Metazoa</taxon>
        <taxon>Spiralia</taxon>
        <taxon>Lophotrochozoa</taxon>
        <taxon>Platyhelminthes</taxon>
        <taxon>Monogenea</taxon>
        <taxon>Monopisthocotylea</taxon>
        <taxon>Dactylogyridea</taxon>
        <taxon>Ancyrocephalidae</taxon>
        <taxon>Cichlidogyrus</taxon>
    </lineage>
</organism>
<protein>
    <recommendedName>
        <fullName evidence="3">Carrier domain-containing protein</fullName>
    </recommendedName>
</protein>
<keyword evidence="2" id="KW-0597">Phosphoprotein</keyword>
<proteinExistence type="predicted"/>
<keyword evidence="5" id="KW-1185">Reference proteome</keyword>
<comment type="caution">
    <text evidence="4">The sequence shown here is derived from an EMBL/GenBank/DDBJ whole genome shotgun (WGS) entry which is preliminary data.</text>
</comment>
<evidence type="ECO:0000313" key="4">
    <source>
        <dbReference type="EMBL" id="KAL3315982.1"/>
    </source>
</evidence>
<reference evidence="4 5" key="1">
    <citation type="submission" date="2024-11" db="EMBL/GenBank/DDBJ databases">
        <title>Adaptive evolution of stress response genes in parasites aligns with host niche diversity.</title>
        <authorList>
            <person name="Hahn C."/>
            <person name="Resl P."/>
        </authorList>
    </citation>
    <scope>NUCLEOTIDE SEQUENCE [LARGE SCALE GENOMIC DNA]</scope>
    <source>
        <strain evidence="4">EGGRZ-B1_66</strain>
        <tissue evidence="4">Body</tissue>
    </source>
</reference>
<dbReference type="Pfam" id="PF00550">
    <property type="entry name" value="PP-binding"/>
    <property type="match status" value="1"/>
</dbReference>
<dbReference type="Proteomes" id="UP001626550">
    <property type="component" value="Unassembled WGS sequence"/>
</dbReference>
<dbReference type="PROSITE" id="PS00012">
    <property type="entry name" value="PHOSPHOPANTETHEINE"/>
    <property type="match status" value="1"/>
</dbReference>